<feature type="domain" description="N-acetyltransferase" evidence="1">
    <location>
        <begin position="119"/>
        <end position="253"/>
    </location>
</feature>
<dbReference type="InterPro" id="IPR016181">
    <property type="entry name" value="Acyl_CoA_acyltransferase"/>
</dbReference>
<dbReference type="Proteomes" id="UP001499924">
    <property type="component" value="Unassembled WGS sequence"/>
</dbReference>
<evidence type="ECO:0000259" key="1">
    <source>
        <dbReference type="PROSITE" id="PS51186"/>
    </source>
</evidence>
<dbReference type="Pfam" id="PF24553">
    <property type="entry name" value="Rv0428c_C"/>
    <property type="match status" value="1"/>
</dbReference>
<comment type="caution">
    <text evidence="2">The sequence shown here is derived from an EMBL/GenBank/DDBJ whole genome shotgun (WGS) entry which is preliminary data.</text>
</comment>
<gene>
    <name evidence="2" type="ORF">GCM10010531_28840</name>
</gene>
<dbReference type="EMBL" id="BAAAVV010000006">
    <property type="protein sequence ID" value="GAA3173515.1"/>
    <property type="molecule type" value="Genomic_DNA"/>
</dbReference>
<dbReference type="CDD" id="cd04301">
    <property type="entry name" value="NAT_SF"/>
    <property type="match status" value="1"/>
</dbReference>
<dbReference type="PROSITE" id="PS51186">
    <property type="entry name" value="GNAT"/>
    <property type="match status" value="1"/>
</dbReference>
<evidence type="ECO:0000313" key="3">
    <source>
        <dbReference type="Proteomes" id="UP001499924"/>
    </source>
</evidence>
<protein>
    <recommendedName>
        <fullName evidence="1">N-acetyltransferase domain-containing protein</fullName>
    </recommendedName>
</protein>
<accession>A0ABP6PBC0</accession>
<reference evidence="3" key="1">
    <citation type="journal article" date="2019" name="Int. J. Syst. Evol. Microbiol.">
        <title>The Global Catalogue of Microorganisms (GCM) 10K type strain sequencing project: providing services to taxonomists for standard genome sequencing and annotation.</title>
        <authorList>
            <consortium name="The Broad Institute Genomics Platform"/>
            <consortium name="The Broad Institute Genome Sequencing Center for Infectious Disease"/>
            <person name="Wu L."/>
            <person name="Ma J."/>
        </authorList>
    </citation>
    <scope>NUCLEOTIDE SEQUENCE [LARGE SCALE GENOMIC DNA]</scope>
    <source>
        <strain evidence="3">JCM 15614</strain>
    </source>
</reference>
<proteinExistence type="predicted"/>
<sequence length="253" mass="26667">MPLPTPLPAVDELERLAARTWRGLEEQRYGDWVLRAGGGFTGRANSVLVVGEPPEPLPDAVAAVTRWYAGRGLAPRAQVPSPGAEAADAAFDAAGWERSEDNLVLVASLAEWAAPRLPVDLAAAPDDAWLSGYRYRGTPLPPVAREVLLGADDPVFASVRLAPAPAPLAAVARGATAGRWLCVTAVTVDDEHRRQGMATAVMAALGSWARGRGADSCVLQVAGSNTGGLALYRRLGFTGHHRYHYRLGPLPGA</sequence>
<dbReference type="InterPro" id="IPR056935">
    <property type="entry name" value="Rv0428c-like_C"/>
</dbReference>
<dbReference type="InterPro" id="IPR000182">
    <property type="entry name" value="GNAT_dom"/>
</dbReference>
<keyword evidence="3" id="KW-1185">Reference proteome</keyword>
<organism evidence="2 3">
    <name type="scientific">Blastococcus jejuensis</name>
    <dbReference type="NCBI Taxonomy" id="351224"/>
    <lineage>
        <taxon>Bacteria</taxon>
        <taxon>Bacillati</taxon>
        <taxon>Actinomycetota</taxon>
        <taxon>Actinomycetes</taxon>
        <taxon>Geodermatophilales</taxon>
        <taxon>Geodermatophilaceae</taxon>
        <taxon>Blastococcus</taxon>
    </lineage>
</organism>
<dbReference type="PANTHER" id="PTHR43072">
    <property type="entry name" value="N-ACETYLTRANSFERASE"/>
    <property type="match status" value="1"/>
</dbReference>
<evidence type="ECO:0000313" key="2">
    <source>
        <dbReference type="EMBL" id="GAA3173515.1"/>
    </source>
</evidence>
<dbReference type="PANTHER" id="PTHR43072:SF60">
    <property type="entry name" value="L-2,4-DIAMINOBUTYRIC ACID ACETYLTRANSFERASE"/>
    <property type="match status" value="1"/>
</dbReference>
<dbReference type="Gene3D" id="3.40.630.30">
    <property type="match status" value="1"/>
</dbReference>
<dbReference type="SUPFAM" id="SSF55729">
    <property type="entry name" value="Acyl-CoA N-acyltransferases (Nat)"/>
    <property type="match status" value="1"/>
</dbReference>
<name>A0ABP6PBC0_9ACTN</name>
<dbReference type="RefSeq" id="WP_344689632.1">
    <property type="nucleotide sequence ID" value="NZ_BAAAVV010000006.1"/>
</dbReference>